<evidence type="ECO:0000256" key="4">
    <source>
        <dbReference type="ARBA" id="ARBA00022485"/>
    </source>
</evidence>
<keyword evidence="6 10" id="KW-0479">Metal-binding</keyword>
<dbReference type="SFLD" id="SFLDG01066">
    <property type="entry name" value="organic_radical-activating_enz"/>
    <property type="match status" value="1"/>
</dbReference>
<keyword evidence="13" id="KW-1185">Reference proteome</keyword>
<reference evidence="12 13" key="1">
    <citation type="submission" date="2020-07" db="EMBL/GenBank/DDBJ databases">
        <title>Characterization and genome sequencing of isolate MD1, a novel member within the family Lachnospiraceae.</title>
        <authorList>
            <person name="Rettenmaier R."/>
            <person name="Di Bello L."/>
            <person name="Zinser C."/>
            <person name="Scheitz K."/>
            <person name="Liebl W."/>
            <person name="Zverlov V."/>
        </authorList>
    </citation>
    <scope>NUCLEOTIDE SEQUENCE [LARGE SCALE GENOMIC DNA]</scope>
    <source>
        <strain evidence="12 13">MD1</strain>
    </source>
</reference>
<comment type="caution">
    <text evidence="12">The sequence shown here is derived from an EMBL/GenBank/DDBJ whole genome shotgun (WGS) entry which is preliminary data.</text>
</comment>
<feature type="domain" description="Radical SAM core" evidence="11">
    <location>
        <begin position="16"/>
        <end position="237"/>
    </location>
</feature>
<dbReference type="NCBIfam" id="TIGR02493">
    <property type="entry name" value="PFLA"/>
    <property type="match status" value="1"/>
</dbReference>
<dbReference type="GO" id="GO:0016829">
    <property type="term" value="F:lyase activity"/>
    <property type="evidence" value="ECO:0007669"/>
    <property type="project" value="UniProtKB-KW"/>
</dbReference>
<dbReference type="InterPro" id="IPR012839">
    <property type="entry name" value="Organic_radical_activase"/>
</dbReference>
<organism evidence="12 13">
    <name type="scientific">Variimorphobacter saccharofermentans</name>
    <dbReference type="NCBI Taxonomy" id="2755051"/>
    <lineage>
        <taxon>Bacteria</taxon>
        <taxon>Bacillati</taxon>
        <taxon>Bacillota</taxon>
        <taxon>Clostridia</taxon>
        <taxon>Lachnospirales</taxon>
        <taxon>Lachnospiraceae</taxon>
        <taxon>Variimorphobacter</taxon>
    </lineage>
</organism>
<keyword evidence="9 10" id="KW-0411">Iron-sulfur</keyword>
<keyword evidence="12" id="KW-0670">Pyruvate</keyword>
<sequence>MSLVGRIHSLESFGTVDGPGIRFVVFLQGCTLRCQFCHNPDTWEAHKGTEYTSEQLIQEIIKYKSYMDFSGGGVTFTGGEPMLQAEFLLEVAKKLKELNISIAIDTSGYVWNEAVKELIDISDIVLLDIKNYDPRVYETVTGVELAPTLRLLEYLRLNHINTWVRYVLVPGLTDNLDSIRKLSDHLKNYPNVSKIELLGFHKMGEFKWKELGLDYKLSDTKEPAKELLSEVKALFEQSGIVVSANV</sequence>
<evidence type="ECO:0000259" key="11">
    <source>
        <dbReference type="PROSITE" id="PS51918"/>
    </source>
</evidence>
<keyword evidence="12" id="KW-0456">Lyase</keyword>
<keyword evidence="5 10" id="KW-0949">S-adenosyl-L-methionine</keyword>
<keyword evidence="4 10" id="KW-0004">4Fe-4S</keyword>
<dbReference type="InterPro" id="IPR058240">
    <property type="entry name" value="rSAM_sf"/>
</dbReference>
<dbReference type="GO" id="GO:0051539">
    <property type="term" value="F:4 iron, 4 sulfur cluster binding"/>
    <property type="evidence" value="ECO:0007669"/>
    <property type="project" value="UniProtKB-UniRule"/>
</dbReference>
<dbReference type="Gene3D" id="3.20.20.70">
    <property type="entry name" value="Aldolase class I"/>
    <property type="match status" value="1"/>
</dbReference>
<comment type="similarity">
    <text evidence="2 10">Belongs to the organic radical-activating enzymes family.</text>
</comment>
<protein>
    <recommendedName>
        <fullName evidence="3 10">Pyruvate formate-lyase-activating enzyme</fullName>
        <ecNumber evidence="10">1.97.1.4</ecNumber>
    </recommendedName>
</protein>
<evidence type="ECO:0000256" key="3">
    <source>
        <dbReference type="ARBA" id="ARBA00021356"/>
    </source>
</evidence>
<dbReference type="EC" id="1.97.1.4" evidence="10"/>
<dbReference type="RefSeq" id="WP_228353429.1">
    <property type="nucleotide sequence ID" value="NZ_JACEGA010000001.1"/>
</dbReference>
<keyword evidence="8 10" id="KW-0408">Iron</keyword>
<comment type="catalytic activity">
    <reaction evidence="10">
        <text>glycyl-[formate C-acetyltransferase] + reduced [flavodoxin] + S-adenosyl-L-methionine = glycin-2-yl radical-[formate C-acetyltransferase] + semiquinone [flavodoxin] + 5'-deoxyadenosine + L-methionine + H(+)</text>
        <dbReference type="Rhea" id="RHEA:19225"/>
        <dbReference type="Rhea" id="RHEA-COMP:10622"/>
        <dbReference type="Rhea" id="RHEA-COMP:12190"/>
        <dbReference type="Rhea" id="RHEA-COMP:12191"/>
        <dbReference type="Rhea" id="RHEA-COMP:14480"/>
        <dbReference type="ChEBI" id="CHEBI:15378"/>
        <dbReference type="ChEBI" id="CHEBI:17319"/>
        <dbReference type="ChEBI" id="CHEBI:29947"/>
        <dbReference type="ChEBI" id="CHEBI:32722"/>
        <dbReference type="ChEBI" id="CHEBI:57618"/>
        <dbReference type="ChEBI" id="CHEBI:57844"/>
        <dbReference type="ChEBI" id="CHEBI:59789"/>
        <dbReference type="ChEBI" id="CHEBI:140311"/>
        <dbReference type="EC" id="1.97.1.4"/>
    </reaction>
</comment>
<dbReference type="InterPro" id="IPR034457">
    <property type="entry name" value="Organic_radical-activating"/>
</dbReference>
<dbReference type="EMBL" id="JACEGA010000001">
    <property type="protein sequence ID" value="MBB2183806.1"/>
    <property type="molecule type" value="Genomic_DNA"/>
</dbReference>
<dbReference type="AlphaFoldDB" id="A0A839K2G0"/>
<evidence type="ECO:0000256" key="7">
    <source>
        <dbReference type="ARBA" id="ARBA00023002"/>
    </source>
</evidence>
<dbReference type="InterPro" id="IPR012838">
    <property type="entry name" value="PFL1_activating"/>
</dbReference>
<comment type="function">
    <text evidence="1 10">Activation of pyruvate formate-lyase under anaerobic conditions by generation of an organic free radical, using S-adenosylmethionine and reduced flavodoxin as cosubstrates to produce 5'-deoxy-adenosine.</text>
</comment>
<dbReference type="GO" id="GO:0043365">
    <property type="term" value="F:[formate-C-acetyltransferase]-activating enzyme activity"/>
    <property type="evidence" value="ECO:0007669"/>
    <property type="project" value="UniProtKB-UniRule"/>
</dbReference>
<keyword evidence="10" id="KW-0963">Cytoplasm</keyword>
<dbReference type="GO" id="GO:0005737">
    <property type="term" value="C:cytoplasm"/>
    <property type="evidence" value="ECO:0007669"/>
    <property type="project" value="UniProtKB-SubCell"/>
</dbReference>
<evidence type="ECO:0000256" key="5">
    <source>
        <dbReference type="ARBA" id="ARBA00022691"/>
    </source>
</evidence>
<comment type="cofactor">
    <cofactor evidence="10">
        <name>[4Fe-4S] cluster</name>
        <dbReference type="ChEBI" id="CHEBI:49883"/>
    </cofactor>
    <text evidence="10">Binds 1 [4Fe-4S] cluster. The cluster is coordinated with 3 cysteines and an exchangeable S-adenosyl-L-methionine.</text>
</comment>
<dbReference type="GO" id="GO:0046872">
    <property type="term" value="F:metal ion binding"/>
    <property type="evidence" value="ECO:0007669"/>
    <property type="project" value="UniProtKB-UniRule"/>
</dbReference>
<dbReference type="PROSITE" id="PS51918">
    <property type="entry name" value="RADICAL_SAM"/>
    <property type="match status" value="1"/>
</dbReference>
<name>A0A839K2G0_9FIRM</name>
<dbReference type="PROSITE" id="PS01087">
    <property type="entry name" value="RADICAL_ACTIVATING"/>
    <property type="match status" value="1"/>
</dbReference>
<evidence type="ECO:0000256" key="9">
    <source>
        <dbReference type="ARBA" id="ARBA00023014"/>
    </source>
</evidence>
<dbReference type="Proteomes" id="UP000574276">
    <property type="component" value="Unassembled WGS sequence"/>
</dbReference>
<proteinExistence type="inferred from homology"/>
<comment type="subcellular location">
    <subcellularLocation>
        <location evidence="10">Cytoplasm</location>
    </subcellularLocation>
</comment>
<accession>A0A839K2G0</accession>
<gene>
    <name evidence="12" type="primary">pflA</name>
    <name evidence="12" type="ORF">H0486_13085</name>
</gene>
<dbReference type="SUPFAM" id="SSF102114">
    <property type="entry name" value="Radical SAM enzymes"/>
    <property type="match status" value="1"/>
</dbReference>
<dbReference type="PANTHER" id="PTHR30352">
    <property type="entry name" value="PYRUVATE FORMATE-LYASE-ACTIVATING ENZYME"/>
    <property type="match status" value="1"/>
</dbReference>
<evidence type="ECO:0000256" key="2">
    <source>
        <dbReference type="ARBA" id="ARBA00009777"/>
    </source>
</evidence>
<dbReference type="InterPro" id="IPR013785">
    <property type="entry name" value="Aldolase_TIM"/>
</dbReference>
<evidence type="ECO:0000313" key="12">
    <source>
        <dbReference type="EMBL" id="MBB2183806.1"/>
    </source>
</evidence>
<dbReference type="PIRSF" id="PIRSF000371">
    <property type="entry name" value="PFL_act_enz"/>
    <property type="match status" value="1"/>
</dbReference>
<dbReference type="SFLD" id="SFLDS00029">
    <property type="entry name" value="Radical_SAM"/>
    <property type="match status" value="1"/>
</dbReference>
<dbReference type="InterPro" id="IPR007197">
    <property type="entry name" value="rSAM"/>
</dbReference>
<dbReference type="Pfam" id="PF04055">
    <property type="entry name" value="Radical_SAM"/>
    <property type="match status" value="1"/>
</dbReference>
<dbReference type="CDD" id="cd01335">
    <property type="entry name" value="Radical_SAM"/>
    <property type="match status" value="1"/>
</dbReference>
<dbReference type="PANTHER" id="PTHR30352:SF5">
    <property type="entry name" value="PYRUVATE FORMATE-LYASE 1-ACTIVATING ENZYME"/>
    <property type="match status" value="1"/>
</dbReference>
<evidence type="ECO:0000256" key="6">
    <source>
        <dbReference type="ARBA" id="ARBA00022723"/>
    </source>
</evidence>
<keyword evidence="7 10" id="KW-0560">Oxidoreductase</keyword>
<evidence type="ECO:0000256" key="1">
    <source>
        <dbReference type="ARBA" id="ARBA00003141"/>
    </source>
</evidence>
<evidence type="ECO:0000313" key="13">
    <source>
        <dbReference type="Proteomes" id="UP000574276"/>
    </source>
</evidence>
<dbReference type="InterPro" id="IPR001989">
    <property type="entry name" value="Radical_activat_CS"/>
</dbReference>
<evidence type="ECO:0000256" key="8">
    <source>
        <dbReference type="ARBA" id="ARBA00023004"/>
    </source>
</evidence>
<evidence type="ECO:0000256" key="10">
    <source>
        <dbReference type="RuleBase" id="RU362053"/>
    </source>
</evidence>